<feature type="compositionally biased region" description="Acidic residues" evidence="5">
    <location>
        <begin position="609"/>
        <end position="623"/>
    </location>
</feature>
<dbReference type="GO" id="GO:0043565">
    <property type="term" value="F:sequence-specific DNA binding"/>
    <property type="evidence" value="ECO:0007669"/>
    <property type="project" value="InterPro"/>
</dbReference>
<dbReference type="GO" id="GO:0008270">
    <property type="term" value="F:zinc ion binding"/>
    <property type="evidence" value="ECO:0007669"/>
    <property type="project" value="UniProtKB-KW"/>
</dbReference>
<dbReference type="SUPFAM" id="SSF57716">
    <property type="entry name" value="Glucocorticoid receptor-like (DNA-binding domain)"/>
    <property type="match status" value="1"/>
</dbReference>
<feature type="domain" description="GATA-type" evidence="6">
    <location>
        <begin position="15"/>
        <end position="48"/>
    </location>
</feature>
<feature type="compositionally biased region" description="Low complexity" evidence="5">
    <location>
        <begin position="86"/>
        <end position="101"/>
    </location>
</feature>
<dbReference type="Pfam" id="PF00320">
    <property type="entry name" value="GATA"/>
    <property type="match status" value="1"/>
</dbReference>
<evidence type="ECO:0000313" key="7">
    <source>
        <dbReference type="EMBL" id="CAD8587769.1"/>
    </source>
</evidence>
<sequence length="698" mass="75811">MANESAGRAAALLPGVAGKRCAHCNTHTTPLWRNGPDGPKTLCNACGVRDNRRLAKANRVVKPGGGGGVKATSGKASKSGEKKSSPKGSPNSSKTKSAELAAAKKAKTAAAAARDMFAPKQNIHVPMFKTVSDYASTHARGFKPPTTYLRGDNSEHALRRFGPGTAAPMYEASNADFQWLEHMNSEPLEGEKSVCATTPSAQYMRPEHLEKLFDVFEETSWEASAMLTQEQACHAVMGNVFAPANTPEGKMDDVLHWASNAHLGDGQLVNLKHEADAAQQWYPFDARAADERSNQSTSEVAGAPLTPSESVEFLLKRATGSGGGSVRSETGDDDSSTQSADDIDRRYDNANLLPLSENRKSSDLGTRAGNTAVGMTRRGGFNSSNGFVKKSQQGEVVRRVPTPLTGGKSELKNAVKTIHQINARIAAVNAHAPSLQIICKVYRYWLKLRWTNAGKPLLARFDPVPPLRLRERPETATEREQLAYLFCMNLQAVSRQQFERAARAEQSEAQKKRRRRPCFNPAASKRRRRIQAAMDEAVARPLTITFDPLDELLACGWDVVEYDLEERGAEKSAPAAKRPQHCEPPCKKVKRESSTTPRTTPVKLSVKCEDEEEYEDEDEDEPPQADLKSPMGAAAARAGALMKNIVSSVGTAFGYGGKKCDMINGEMGGMDGIHSAPLSPSTPKTRRSTRQTRVGARA</sequence>
<protein>
    <recommendedName>
        <fullName evidence="6">GATA-type domain-containing protein</fullName>
    </recommendedName>
</protein>
<dbReference type="Gene3D" id="3.30.50.10">
    <property type="entry name" value="Erythroid Transcription Factor GATA-1, subunit A"/>
    <property type="match status" value="1"/>
</dbReference>
<dbReference type="InterPro" id="IPR000679">
    <property type="entry name" value="Znf_GATA"/>
</dbReference>
<proteinExistence type="predicted"/>
<name>A0A6U0EW86_9CHLO</name>
<dbReference type="InterPro" id="IPR013088">
    <property type="entry name" value="Znf_NHR/GATA"/>
</dbReference>
<evidence type="ECO:0000313" key="8">
    <source>
        <dbReference type="EMBL" id="CAD8587771.1"/>
    </source>
</evidence>
<evidence type="ECO:0000256" key="2">
    <source>
        <dbReference type="ARBA" id="ARBA00022771"/>
    </source>
</evidence>
<feature type="region of interest" description="Disordered" evidence="5">
    <location>
        <begin position="569"/>
        <end position="632"/>
    </location>
</feature>
<keyword evidence="2 4" id="KW-0863">Zinc-finger</keyword>
<feature type="region of interest" description="Disordered" evidence="5">
    <location>
        <begin position="671"/>
        <end position="698"/>
    </location>
</feature>
<keyword evidence="1" id="KW-0479">Metal-binding</keyword>
<dbReference type="PANTHER" id="PTHR47255">
    <property type="entry name" value="GATA TRANSCRIPTION FACTOR 22-RELATED"/>
    <property type="match status" value="1"/>
</dbReference>
<dbReference type="InterPro" id="IPR052138">
    <property type="entry name" value="GATA_ZnFinger_Domain"/>
</dbReference>
<feature type="region of interest" description="Disordered" evidence="5">
    <location>
        <begin position="57"/>
        <end position="101"/>
    </location>
</feature>
<feature type="compositionally biased region" description="Polar residues" evidence="5">
    <location>
        <begin position="381"/>
        <end position="394"/>
    </location>
</feature>
<feature type="region of interest" description="Disordered" evidence="5">
    <location>
        <begin position="503"/>
        <end position="527"/>
    </location>
</feature>
<evidence type="ECO:0000256" key="5">
    <source>
        <dbReference type="SAM" id="MobiDB-lite"/>
    </source>
</evidence>
<dbReference type="PROSITE" id="PS00344">
    <property type="entry name" value="GATA_ZN_FINGER_1"/>
    <property type="match status" value="1"/>
</dbReference>
<dbReference type="CDD" id="cd00202">
    <property type="entry name" value="ZnF_GATA"/>
    <property type="match status" value="1"/>
</dbReference>
<dbReference type="PROSITE" id="PS50114">
    <property type="entry name" value="GATA_ZN_FINGER_2"/>
    <property type="match status" value="1"/>
</dbReference>
<accession>A0A6U0EW86</accession>
<evidence type="ECO:0000256" key="1">
    <source>
        <dbReference type="ARBA" id="ARBA00022723"/>
    </source>
</evidence>
<dbReference type="EMBL" id="HBEW01007830">
    <property type="protein sequence ID" value="CAD8587771.1"/>
    <property type="molecule type" value="Transcribed_RNA"/>
</dbReference>
<dbReference type="EMBL" id="HBEW01007829">
    <property type="protein sequence ID" value="CAD8587769.1"/>
    <property type="molecule type" value="Transcribed_RNA"/>
</dbReference>
<evidence type="ECO:0000259" key="6">
    <source>
        <dbReference type="PROSITE" id="PS50114"/>
    </source>
</evidence>
<evidence type="ECO:0000256" key="4">
    <source>
        <dbReference type="PROSITE-ProRule" id="PRU00094"/>
    </source>
</evidence>
<feature type="region of interest" description="Disordered" evidence="5">
    <location>
        <begin position="288"/>
        <end position="395"/>
    </location>
</feature>
<dbReference type="PANTHER" id="PTHR47255:SF4">
    <property type="entry name" value="GATA ZINC FINGER DOMAIN-CONTAINING PROTEIN 12"/>
    <property type="match status" value="1"/>
</dbReference>
<dbReference type="AlphaFoldDB" id="A0A6U0EW86"/>
<dbReference type="GO" id="GO:0006355">
    <property type="term" value="P:regulation of DNA-templated transcription"/>
    <property type="evidence" value="ECO:0007669"/>
    <property type="project" value="InterPro"/>
</dbReference>
<dbReference type="SMART" id="SM00401">
    <property type="entry name" value="ZnF_GATA"/>
    <property type="match status" value="1"/>
</dbReference>
<gene>
    <name evidence="7" type="ORF">OMED0929_LOCUS6617</name>
    <name evidence="8" type="ORF">OMED0929_LOCUS6618</name>
</gene>
<evidence type="ECO:0000256" key="3">
    <source>
        <dbReference type="ARBA" id="ARBA00022833"/>
    </source>
</evidence>
<reference evidence="8" key="1">
    <citation type="submission" date="2021-01" db="EMBL/GenBank/DDBJ databases">
        <authorList>
            <person name="Corre E."/>
            <person name="Pelletier E."/>
            <person name="Niang G."/>
            <person name="Scheremetjew M."/>
            <person name="Finn R."/>
            <person name="Kale V."/>
            <person name="Holt S."/>
            <person name="Cochrane G."/>
            <person name="Meng A."/>
            <person name="Brown T."/>
            <person name="Cohen L."/>
        </authorList>
    </citation>
    <scope>NUCLEOTIDE SEQUENCE</scope>
    <source>
        <strain evidence="8">Clade-D-RCC2572</strain>
    </source>
</reference>
<organism evidence="8">
    <name type="scientific">Ostreococcus mediterraneus</name>
    <dbReference type="NCBI Taxonomy" id="1486918"/>
    <lineage>
        <taxon>Eukaryota</taxon>
        <taxon>Viridiplantae</taxon>
        <taxon>Chlorophyta</taxon>
        <taxon>Mamiellophyceae</taxon>
        <taxon>Mamiellales</taxon>
        <taxon>Bathycoccaceae</taxon>
        <taxon>Ostreococcus</taxon>
    </lineage>
</organism>
<keyword evidence="3" id="KW-0862">Zinc</keyword>